<dbReference type="Pfam" id="PF00059">
    <property type="entry name" value="Lectin_C"/>
    <property type="match status" value="1"/>
</dbReference>
<reference evidence="3" key="1">
    <citation type="submission" date="2023-04" db="EMBL/GenBank/DDBJ databases">
        <title>Chromosome-level genome of Chaenocephalus aceratus.</title>
        <authorList>
            <person name="Park H."/>
        </authorList>
    </citation>
    <scope>NUCLEOTIDE SEQUENCE</scope>
    <source>
        <strain evidence="3">DE</strain>
        <tissue evidence="3">Muscle</tissue>
    </source>
</reference>
<name>A0AAD9BWJ5_DISEL</name>
<dbReference type="Gene3D" id="3.10.100.10">
    <property type="entry name" value="Mannose-Binding Protein A, subunit A"/>
    <property type="match status" value="1"/>
</dbReference>
<feature type="chain" id="PRO_5042203689" evidence="1">
    <location>
        <begin position="17"/>
        <end position="109"/>
    </location>
</feature>
<dbReference type="PANTHER" id="PTHR45784">
    <property type="entry name" value="C-TYPE LECTIN DOMAIN FAMILY 20 MEMBER A-RELATED"/>
    <property type="match status" value="1"/>
</dbReference>
<evidence type="ECO:0000256" key="1">
    <source>
        <dbReference type="SAM" id="SignalP"/>
    </source>
</evidence>
<gene>
    <name evidence="3" type="ORF">KUDE01_013861</name>
</gene>
<dbReference type="Proteomes" id="UP001228049">
    <property type="component" value="Unassembled WGS sequence"/>
</dbReference>
<dbReference type="AlphaFoldDB" id="A0AAD9BWJ5"/>
<dbReference type="SUPFAM" id="SSF56436">
    <property type="entry name" value="C-type lectin-like"/>
    <property type="match status" value="1"/>
</dbReference>
<evidence type="ECO:0000313" key="4">
    <source>
        <dbReference type="Proteomes" id="UP001228049"/>
    </source>
</evidence>
<dbReference type="InterPro" id="IPR001304">
    <property type="entry name" value="C-type_lectin-like"/>
</dbReference>
<accession>A0AAD9BWJ5</accession>
<keyword evidence="1" id="KW-0732">Signal</keyword>
<evidence type="ECO:0000313" key="3">
    <source>
        <dbReference type="EMBL" id="KAK1889184.1"/>
    </source>
</evidence>
<comment type="caution">
    <text evidence="3">The sequence shown here is derived from an EMBL/GenBank/DDBJ whole genome shotgun (WGS) entry which is preliminary data.</text>
</comment>
<organism evidence="3 4">
    <name type="scientific">Dissostichus eleginoides</name>
    <name type="common">Patagonian toothfish</name>
    <name type="synonym">Dissostichus amissus</name>
    <dbReference type="NCBI Taxonomy" id="100907"/>
    <lineage>
        <taxon>Eukaryota</taxon>
        <taxon>Metazoa</taxon>
        <taxon>Chordata</taxon>
        <taxon>Craniata</taxon>
        <taxon>Vertebrata</taxon>
        <taxon>Euteleostomi</taxon>
        <taxon>Actinopterygii</taxon>
        <taxon>Neopterygii</taxon>
        <taxon>Teleostei</taxon>
        <taxon>Neoteleostei</taxon>
        <taxon>Acanthomorphata</taxon>
        <taxon>Eupercaria</taxon>
        <taxon>Perciformes</taxon>
        <taxon>Notothenioidei</taxon>
        <taxon>Nototheniidae</taxon>
        <taxon>Dissostichus</taxon>
    </lineage>
</organism>
<dbReference type="EMBL" id="JASDAP010000017">
    <property type="protein sequence ID" value="KAK1889184.1"/>
    <property type="molecule type" value="Genomic_DNA"/>
</dbReference>
<sequence length="109" mass="12858">MQWILFVLILMGQCSFFTCHLYEYHLIKDKKSWIEAQSYCREKYTDLATVSNMRDLERLTEEAWIGLHSKKSVPSGHWSLPGVEFNASERVWLEDQQSITDENCVVIRV</sequence>
<protein>
    <submittedName>
        <fullName evidence="3">L-selectin</fullName>
    </submittedName>
</protein>
<proteinExistence type="predicted"/>
<dbReference type="PANTHER" id="PTHR45784:SF3">
    <property type="entry name" value="C-TYPE LECTIN DOMAIN FAMILY 4 MEMBER K-LIKE-RELATED"/>
    <property type="match status" value="1"/>
</dbReference>
<evidence type="ECO:0000259" key="2">
    <source>
        <dbReference type="PROSITE" id="PS50041"/>
    </source>
</evidence>
<dbReference type="InterPro" id="IPR016186">
    <property type="entry name" value="C-type_lectin-like/link_sf"/>
</dbReference>
<feature type="domain" description="C-type lectin" evidence="2">
    <location>
        <begin position="24"/>
        <end position="109"/>
    </location>
</feature>
<dbReference type="PROSITE" id="PS50041">
    <property type="entry name" value="C_TYPE_LECTIN_2"/>
    <property type="match status" value="1"/>
</dbReference>
<dbReference type="InterPro" id="IPR016187">
    <property type="entry name" value="CTDL_fold"/>
</dbReference>
<keyword evidence="4" id="KW-1185">Reference proteome</keyword>
<feature type="signal peptide" evidence="1">
    <location>
        <begin position="1"/>
        <end position="16"/>
    </location>
</feature>